<dbReference type="CDD" id="cd00519">
    <property type="entry name" value="Lipase_3"/>
    <property type="match status" value="1"/>
</dbReference>
<gene>
    <name evidence="2" type="ORF">ABNK63_10425</name>
</gene>
<dbReference type="PANTHER" id="PTHR45856">
    <property type="entry name" value="ALPHA/BETA-HYDROLASES SUPERFAMILY PROTEIN"/>
    <property type="match status" value="1"/>
</dbReference>
<dbReference type="InterPro" id="IPR051218">
    <property type="entry name" value="Sec_MonoDiacylglyc_Lipase"/>
</dbReference>
<evidence type="ECO:0000313" key="2">
    <source>
        <dbReference type="EMBL" id="XBS88819.1"/>
    </source>
</evidence>
<accession>A0AAU7QHF4</accession>
<reference evidence="2" key="1">
    <citation type="submission" date="2024-06" db="EMBL/GenBank/DDBJ databases">
        <authorList>
            <person name="Sun Y."/>
        </authorList>
    </citation>
    <scope>NUCLEOTIDE SEQUENCE</scope>
    <source>
        <strain evidence="2">IGA1.0</strain>
    </source>
</reference>
<name>A0AAU7QHF4_9GAMM</name>
<protein>
    <submittedName>
        <fullName evidence="2">Lipase family protein</fullName>
        <ecNumber evidence="2">3.1.1.-</ecNumber>
    </submittedName>
</protein>
<dbReference type="GO" id="GO:0016787">
    <property type="term" value="F:hydrolase activity"/>
    <property type="evidence" value="ECO:0007669"/>
    <property type="project" value="UniProtKB-KW"/>
</dbReference>
<dbReference type="Pfam" id="PF01764">
    <property type="entry name" value="Lipase_3"/>
    <property type="match status" value="1"/>
</dbReference>
<dbReference type="EMBL" id="CP157948">
    <property type="protein sequence ID" value="XBS88819.1"/>
    <property type="molecule type" value="Genomic_DNA"/>
</dbReference>
<dbReference type="SUPFAM" id="SSF53474">
    <property type="entry name" value="alpha/beta-Hydrolases"/>
    <property type="match status" value="1"/>
</dbReference>
<feature type="domain" description="Fungal lipase-type" evidence="1">
    <location>
        <begin position="100"/>
        <end position="228"/>
    </location>
</feature>
<keyword evidence="2" id="KW-0378">Hydrolase</keyword>
<proteinExistence type="predicted"/>
<dbReference type="EC" id="3.1.1.-" evidence="2"/>
<dbReference type="InterPro" id="IPR029058">
    <property type="entry name" value="AB_hydrolase_fold"/>
</dbReference>
<dbReference type="PANTHER" id="PTHR45856:SF24">
    <property type="entry name" value="FUNGAL LIPASE-LIKE DOMAIN-CONTAINING PROTEIN"/>
    <property type="match status" value="1"/>
</dbReference>
<organism evidence="2">
    <name type="scientific">Rhodanobacter sp. IGA1.0</name>
    <dbReference type="NCBI Taxonomy" id="3158582"/>
    <lineage>
        <taxon>Bacteria</taxon>
        <taxon>Pseudomonadati</taxon>
        <taxon>Pseudomonadota</taxon>
        <taxon>Gammaproteobacteria</taxon>
        <taxon>Lysobacterales</taxon>
        <taxon>Rhodanobacteraceae</taxon>
        <taxon>Rhodanobacter</taxon>
    </lineage>
</organism>
<dbReference type="InterPro" id="IPR002921">
    <property type="entry name" value="Fungal_lipase-type"/>
</dbReference>
<dbReference type="RefSeq" id="WP_007805986.1">
    <property type="nucleotide sequence ID" value="NZ_CP157948.1"/>
</dbReference>
<sequence>MADFALAPKEAANIALNAYFALKDWSLKQPTAGVESRGKVQDLVLGSGDTKGVFKTNSSVGKSFPGAQLGQIFSGTTGWNTASGFGYVLHFERGGQRHAVIAVRGTRPELGWYDIGTDFRFAHTGFGDFGRVHKGFANAFGSILPQLQREQGAILAADVIHCIGHSLGGAIATLIAGHYAALNRPVRLYTFGSPRVGYRDAHQAFERRIGKENIFRTAHNRDPITMIATYPYKHVLAPYTDPNNFTLNSPNASISMDNHDMEAYARSLRLADNWSAVRGLAAACDHSNSKLAQALMADSSMSWFKKLTLSTLAALLTLFEDVLRAAARGFYDAVTGVDVLAAVICDGVKLLGEVGERLKYLLRLAARWAEIHVANEAALTDTVIRAILQAMTSRINQVGIAALQRAASLLRPAPLLIAGSLLISASAL</sequence>
<dbReference type="AlphaFoldDB" id="A0AAU7QHF4"/>
<dbReference type="Gene3D" id="3.40.50.1820">
    <property type="entry name" value="alpha/beta hydrolase"/>
    <property type="match status" value="1"/>
</dbReference>
<dbReference type="GO" id="GO:0006629">
    <property type="term" value="P:lipid metabolic process"/>
    <property type="evidence" value="ECO:0007669"/>
    <property type="project" value="InterPro"/>
</dbReference>
<evidence type="ECO:0000259" key="1">
    <source>
        <dbReference type="Pfam" id="PF01764"/>
    </source>
</evidence>